<dbReference type="EMBL" id="KV417361">
    <property type="protein sequence ID" value="KZO89874.1"/>
    <property type="molecule type" value="Genomic_DNA"/>
</dbReference>
<dbReference type="PROSITE" id="PS51294">
    <property type="entry name" value="HTH_MYB"/>
    <property type="match status" value="1"/>
</dbReference>
<evidence type="ECO:0000313" key="8">
    <source>
        <dbReference type="EMBL" id="KZO89874.1"/>
    </source>
</evidence>
<protein>
    <recommendedName>
        <fullName evidence="10">Myb-like domain-containing protein</fullName>
    </recommendedName>
</protein>
<accession>A0A167FV45</accession>
<evidence type="ECO:0008006" key="10">
    <source>
        <dbReference type="Google" id="ProtNLM"/>
    </source>
</evidence>
<evidence type="ECO:0000256" key="3">
    <source>
        <dbReference type="ARBA" id="ARBA00023163"/>
    </source>
</evidence>
<dbReference type="Pfam" id="PF00249">
    <property type="entry name" value="Myb_DNA-binding"/>
    <property type="match status" value="1"/>
</dbReference>
<feature type="domain" description="Myb-like" evidence="6">
    <location>
        <begin position="257"/>
        <end position="308"/>
    </location>
</feature>
<sequence length="327" mass="37053">MATLGLTDIALSANKSYQQDILDFASECQAKLKAVESLLSDVEKLQAQRQNAEGIDDVSDEELEEDGTDIIYAKGAIRAVGPCAWVNLKAEDSPFSSAFTLADNYRVLTTPRPWMSRERAALRISVQTELRRAYLLDVQSQGGSALRALKTFDAEAALQNVKCDEVQWDNVAKILRNNSVAKSPRSGSMCRIQWLAMDNPSINHADWSAEEKQSLVAEVKRRLEDTQNGLDWDDIVRVHNEKFQARTVIQCLRAYRATVVSRELWSEEEDELLQEAVMRFGFNWVQVAKHIGHGRTSRGARIRWQQRKKARLSFGTDISTEPQRPER</sequence>
<evidence type="ECO:0000259" key="6">
    <source>
        <dbReference type="PROSITE" id="PS50090"/>
    </source>
</evidence>
<keyword evidence="1" id="KW-0805">Transcription regulation</keyword>
<dbReference type="GO" id="GO:0000978">
    <property type="term" value="F:RNA polymerase II cis-regulatory region sequence-specific DNA binding"/>
    <property type="evidence" value="ECO:0007669"/>
    <property type="project" value="TreeGrafter"/>
</dbReference>
<proteinExistence type="predicted"/>
<name>A0A167FV45_CALVF</name>
<keyword evidence="2" id="KW-0238">DNA-binding</keyword>
<dbReference type="GO" id="GO:0042796">
    <property type="term" value="P:snRNA transcription by RNA polymerase III"/>
    <property type="evidence" value="ECO:0007669"/>
    <property type="project" value="TreeGrafter"/>
</dbReference>
<dbReference type="Pfam" id="PF13921">
    <property type="entry name" value="Myb_DNA-bind_6"/>
    <property type="match status" value="1"/>
</dbReference>
<feature type="domain" description="HTH myb-type" evidence="7">
    <location>
        <begin position="260"/>
        <end position="312"/>
    </location>
</feature>
<dbReference type="GO" id="GO:0001006">
    <property type="term" value="F:RNA polymerase III type 3 promoter sequence-specific DNA binding"/>
    <property type="evidence" value="ECO:0007669"/>
    <property type="project" value="TreeGrafter"/>
</dbReference>
<evidence type="ECO:0000256" key="2">
    <source>
        <dbReference type="ARBA" id="ARBA00023125"/>
    </source>
</evidence>
<dbReference type="InterPro" id="IPR001005">
    <property type="entry name" value="SANT/Myb"/>
</dbReference>
<dbReference type="SUPFAM" id="SSF46689">
    <property type="entry name" value="Homeodomain-like"/>
    <property type="match status" value="2"/>
</dbReference>
<dbReference type="OrthoDB" id="2143914at2759"/>
<dbReference type="GO" id="GO:0019185">
    <property type="term" value="C:snRNA-activating protein complex"/>
    <property type="evidence" value="ECO:0007669"/>
    <property type="project" value="TreeGrafter"/>
</dbReference>
<evidence type="ECO:0000256" key="1">
    <source>
        <dbReference type="ARBA" id="ARBA00023015"/>
    </source>
</evidence>
<organism evidence="8 9">
    <name type="scientific">Calocera viscosa (strain TUFC12733)</name>
    <dbReference type="NCBI Taxonomy" id="1330018"/>
    <lineage>
        <taxon>Eukaryota</taxon>
        <taxon>Fungi</taxon>
        <taxon>Dikarya</taxon>
        <taxon>Basidiomycota</taxon>
        <taxon>Agaricomycotina</taxon>
        <taxon>Dacrymycetes</taxon>
        <taxon>Dacrymycetales</taxon>
        <taxon>Dacrymycetaceae</taxon>
        <taxon>Calocera</taxon>
    </lineage>
</organism>
<dbReference type="GO" id="GO:0042795">
    <property type="term" value="P:snRNA transcription by RNA polymerase II"/>
    <property type="evidence" value="ECO:0007669"/>
    <property type="project" value="TreeGrafter"/>
</dbReference>
<dbReference type="CDD" id="cd00167">
    <property type="entry name" value="SANT"/>
    <property type="match status" value="1"/>
</dbReference>
<dbReference type="Proteomes" id="UP000076738">
    <property type="component" value="Unassembled WGS sequence"/>
</dbReference>
<reference evidence="8 9" key="1">
    <citation type="journal article" date="2016" name="Mol. Biol. Evol.">
        <title>Comparative Genomics of Early-Diverging Mushroom-Forming Fungi Provides Insights into the Origins of Lignocellulose Decay Capabilities.</title>
        <authorList>
            <person name="Nagy L.G."/>
            <person name="Riley R."/>
            <person name="Tritt A."/>
            <person name="Adam C."/>
            <person name="Daum C."/>
            <person name="Floudas D."/>
            <person name="Sun H."/>
            <person name="Yadav J.S."/>
            <person name="Pangilinan J."/>
            <person name="Larsson K.H."/>
            <person name="Matsuura K."/>
            <person name="Barry K."/>
            <person name="Labutti K."/>
            <person name="Kuo R."/>
            <person name="Ohm R.A."/>
            <person name="Bhattacharya S.S."/>
            <person name="Shirouzu T."/>
            <person name="Yoshinaga Y."/>
            <person name="Martin F.M."/>
            <person name="Grigoriev I.V."/>
            <person name="Hibbett D.S."/>
        </authorList>
    </citation>
    <scope>NUCLEOTIDE SEQUENCE [LARGE SCALE GENOMIC DNA]</scope>
    <source>
        <strain evidence="8 9">TUFC12733</strain>
    </source>
</reference>
<keyword evidence="4" id="KW-0539">Nucleus</keyword>
<dbReference type="AlphaFoldDB" id="A0A167FV45"/>
<evidence type="ECO:0000256" key="4">
    <source>
        <dbReference type="ARBA" id="ARBA00023242"/>
    </source>
</evidence>
<keyword evidence="9" id="KW-1185">Reference proteome</keyword>
<feature type="coiled-coil region" evidence="5">
    <location>
        <begin position="28"/>
        <end position="55"/>
    </location>
</feature>
<dbReference type="STRING" id="1330018.A0A167FV45"/>
<dbReference type="PROSITE" id="PS50090">
    <property type="entry name" value="MYB_LIKE"/>
    <property type="match status" value="1"/>
</dbReference>
<dbReference type="InterPro" id="IPR051575">
    <property type="entry name" value="Myb-like_DNA-bd"/>
</dbReference>
<keyword evidence="3" id="KW-0804">Transcription</keyword>
<dbReference type="InterPro" id="IPR017930">
    <property type="entry name" value="Myb_dom"/>
</dbReference>
<evidence type="ECO:0000256" key="5">
    <source>
        <dbReference type="SAM" id="Coils"/>
    </source>
</evidence>
<dbReference type="PANTHER" id="PTHR46621">
    <property type="entry name" value="SNRNA-ACTIVATING PROTEIN COMPLEX SUBUNIT 4"/>
    <property type="match status" value="1"/>
</dbReference>
<dbReference type="InterPro" id="IPR009057">
    <property type="entry name" value="Homeodomain-like_sf"/>
</dbReference>
<evidence type="ECO:0000259" key="7">
    <source>
        <dbReference type="PROSITE" id="PS51294"/>
    </source>
</evidence>
<keyword evidence="5" id="KW-0175">Coiled coil</keyword>
<dbReference type="PANTHER" id="PTHR46621:SF1">
    <property type="entry name" value="SNRNA-ACTIVATING PROTEIN COMPLEX SUBUNIT 4"/>
    <property type="match status" value="1"/>
</dbReference>
<dbReference type="SMART" id="SM00717">
    <property type="entry name" value="SANT"/>
    <property type="match status" value="2"/>
</dbReference>
<gene>
    <name evidence="8" type="ORF">CALVIDRAFT_603354</name>
</gene>
<dbReference type="Gene3D" id="1.10.10.60">
    <property type="entry name" value="Homeodomain-like"/>
    <property type="match status" value="1"/>
</dbReference>
<evidence type="ECO:0000313" key="9">
    <source>
        <dbReference type="Proteomes" id="UP000076738"/>
    </source>
</evidence>